<sequence>MGAAPPAPYGPLVCLNLAMISTAPRRQREHQDLMAASKKFFDDITCYWMERKNSGLAAIRFADSVAISASSCAPELDSFDADLAKAPRVVFAADLATPLASPEKPHLYYKCSALDNCYQFLPVNAD</sequence>
<dbReference type="EMBL" id="CATZBU010000019">
    <property type="protein sequence ID" value="CAJ0808227.1"/>
    <property type="molecule type" value="Genomic_DNA"/>
</dbReference>
<keyword evidence="2" id="KW-1185">Reference proteome</keyword>
<proteinExistence type="predicted"/>
<organism evidence="1 2">
    <name type="scientific">Ralstonia psammae</name>
    <dbReference type="NCBI Taxonomy" id="3058598"/>
    <lineage>
        <taxon>Bacteria</taxon>
        <taxon>Pseudomonadati</taxon>
        <taxon>Pseudomonadota</taxon>
        <taxon>Betaproteobacteria</taxon>
        <taxon>Burkholderiales</taxon>
        <taxon>Burkholderiaceae</taxon>
        <taxon>Ralstonia</taxon>
    </lineage>
</organism>
<dbReference type="Proteomes" id="UP001189813">
    <property type="component" value="Unassembled WGS sequence"/>
</dbReference>
<evidence type="ECO:0000313" key="1">
    <source>
        <dbReference type="EMBL" id="CAJ0808227.1"/>
    </source>
</evidence>
<comment type="caution">
    <text evidence="1">The sequence shown here is derived from an EMBL/GenBank/DDBJ whole genome shotgun (WGS) entry which is preliminary data.</text>
</comment>
<accession>A0ABN9JDN5</accession>
<gene>
    <name evidence="1" type="ORF">LMG19083_04674</name>
</gene>
<protein>
    <submittedName>
        <fullName evidence="1">Uncharacterized protein</fullName>
    </submittedName>
</protein>
<reference evidence="1 2" key="1">
    <citation type="submission" date="2023-07" db="EMBL/GenBank/DDBJ databases">
        <authorList>
            <person name="Peeters C."/>
        </authorList>
    </citation>
    <scope>NUCLEOTIDE SEQUENCE [LARGE SCALE GENOMIC DNA]</scope>
    <source>
        <strain evidence="1 2">LMG 19083</strain>
    </source>
</reference>
<name>A0ABN9JDN5_9RALS</name>
<evidence type="ECO:0000313" key="2">
    <source>
        <dbReference type="Proteomes" id="UP001189813"/>
    </source>
</evidence>